<dbReference type="PROSITE" id="PS51902">
    <property type="entry name" value="CLPX_ZB"/>
    <property type="match status" value="1"/>
</dbReference>
<comment type="similarity">
    <text evidence="1">Belongs to the ClpX chaperone family.</text>
</comment>
<keyword evidence="5" id="KW-1185">Reference proteome</keyword>
<feature type="binding site" evidence="1">
    <location>
        <position position="40"/>
    </location>
    <ligand>
        <name>Zn(2+)</name>
        <dbReference type="ChEBI" id="CHEBI:29105"/>
    </ligand>
</feature>
<dbReference type="Pfam" id="PF06689">
    <property type="entry name" value="zf-C4_ClpX"/>
    <property type="match status" value="1"/>
</dbReference>
<dbReference type="Gene3D" id="6.20.220.10">
    <property type="entry name" value="ClpX chaperone, C4-type zinc finger domain"/>
    <property type="match status" value="2"/>
</dbReference>
<evidence type="ECO:0000313" key="5">
    <source>
        <dbReference type="Proteomes" id="UP000805614"/>
    </source>
</evidence>
<dbReference type="InterPro" id="IPR038366">
    <property type="entry name" value="Znf_CppX_C4_sf"/>
</dbReference>
<dbReference type="RefSeq" id="WP_187247993.1">
    <property type="nucleotide sequence ID" value="NZ_BAAAOK010000043.1"/>
</dbReference>
<keyword evidence="1" id="KW-0479">Metal-binding</keyword>
<feature type="binding site" evidence="1">
    <location>
        <position position="20"/>
    </location>
    <ligand>
        <name>Zn(2+)</name>
        <dbReference type="ChEBI" id="CHEBI:29105"/>
    </ligand>
</feature>
<dbReference type="InterPro" id="IPR010603">
    <property type="entry name" value="Znf_CppX_C4"/>
</dbReference>
<feature type="coiled-coil region" evidence="2">
    <location>
        <begin position="69"/>
        <end position="96"/>
    </location>
</feature>
<evidence type="ECO:0000256" key="1">
    <source>
        <dbReference type="PROSITE-ProRule" id="PRU01250"/>
    </source>
</evidence>
<gene>
    <name evidence="4" type="ORF">HKK74_36505</name>
</gene>
<keyword evidence="1" id="KW-0862">Zinc</keyword>
<organism evidence="4 5">
    <name type="scientific">Actinomadura alba</name>
    <dbReference type="NCBI Taxonomy" id="406431"/>
    <lineage>
        <taxon>Bacteria</taxon>
        <taxon>Bacillati</taxon>
        <taxon>Actinomycetota</taxon>
        <taxon>Actinomycetes</taxon>
        <taxon>Streptosporangiales</taxon>
        <taxon>Thermomonosporaceae</taxon>
        <taxon>Actinomadura</taxon>
    </lineage>
</organism>
<sequence length="139" mass="15707">MAANEKPLLADVQILQCSFCGLARHAVKWMIRCPDELYICNVCVDLAQVAIERGEASNNLVTLRRDNRRIQKMEELERVQEKLSRLLEELNRLGESEECRFCGARSTLVRRAGSDVNICDECLHACQQMATEQGLDAPA</sequence>
<evidence type="ECO:0000256" key="2">
    <source>
        <dbReference type="SAM" id="Coils"/>
    </source>
</evidence>
<dbReference type="SMART" id="SM00994">
    <property type="entry name" value="zf-C4_ClpX"/>
    <property type="match status" value="2"/>
</dbReference>
<evidence type="ECO:0000313" key="4">
    <source>
        <dbReference type="EMBL" id="MBC6470953.1"/>
    </source>
</evidence>
<keyword evidence="2" id="KW-0175">Coiled coil</keyword>
<comment type="caution">
    <text evidence="4">The sequence shown here is derived from an EMBL/GenBank/DDBJ whole genome shotgun (WGS) entry which is preliminary data.</text>
</comment>
<name>A0ABR7M2Y9_9ACTN</name>
<feature type="binding site" evidence="1">
    <location>
        <position position="43"/>
    </location>
    <ligand>
        <name>Zn(2+)</name>
        <dbReference type="ChEBI" id="CHEBI:29105"/>
    </ligand>
</feature>
<dbReference type="Proteomes" id="UP000805614">
    <property type="component" value="Unassembled WGS sequence"/>
</dbReference>
<reference evidence="4 5" key="1">
    <citation type="submission" date="2020-06" db="EMBL/GenBank/DDBJ databases">
        <title>Actinomadura xiongansis sp. nov., isolated from soil of Baiyangdian.</title>
        <authorList>
            <person name="Zhang X."/>
        </authorList>
    </citation>
    <scope>NUCLEOTIDE SEQUENCE [LARGE SCALE GENOMIC DNA]</scope>
    <source>
        <strain evidence="4 5">HBUM206468</strain>
    </source>
</reference>
<dbReference type="SUPFAM" id="SSF57716">
    <property type="entry name" value="Glucocorticoid receptor-like (DNA-binding domain)"/>
    <property type="match status" value="1"/>
</dbReference>
<proteinExistence type="inferred from homology"/>
<feature type="binding site" evidence="1">
    <location>
        <position position="17"/>
    </location>
    <ligand>
        <name>Zn(2+)</name>
        <dbReference type="ChEBI" id="CHEBI:29105"/>
    </ligand>
</feature>
<protein>
    <recommendedName>
        <fullName evidence="3">ClpX-type ZB domain-containing protein</fullName>
    </recommendedName>
</protein>
<dbReference type="InterPro" id="IPR059188">
    <property type="entry name" value="Znf_CLPX-like"/>
</dbReference>
<evidence type="ECO:0000259" key="3">
    <source>
        <dbReference type="PROSITE" id="PS51902"/>
    </source>
</evidence>
<keyword evidence="1" id="KW-0143">Chaperone</keyword>
<accession>A0ABR7M2Y9</accession>
<feature type="domain" description="ClpX-type ZB" evidence="3">
    <location>
        <begin position="1"/>
        <end position="59"/>
    </location>
</feature>
<dbReference type="EMBL" id="JABVEC010000052">
    <property type="protein sequence ID" value="MBC6470953.1"/>
    <property type="molecule type" value="Genomic_DNA"/>
</dbReference>